<evidence type="ECO:0000256" key="1">
    <source>
        <dbReference type="SAM" id="Phobius"/>
    </source>
</evidence>
<evidence type="ECO:0000313" key="2">
    <source>
        <dbReference type="EMBL" id="TYG52878.1"/>
    </source>
</evidence>
<organism evidence="2 3">
    <name type="scientific">Gossypium darwinii</name>
    <name type="common">Darwin's cotton</name>
    <name type="synonym">Gossypium barbadense var. darwinii</name>
    <dbReference type="NCBI Taxonomy" id="34276"/>
    <lineage>
        <taxon>Eukaryota</taxon>
        <taxon>Viridiplantae</taxon>
        <taxon>Streptophyta</taxon>
        <taxon>Embryophyta</taxon>
        <taxon>Tracheophyta</taxon>
        <taxon>Spermatophyta</taxon>
        <taxon>Magnoliopsida</taxon>
        <taxon>eudicotyledons</taxon>
        <taxon>Gunneridae</taxon>
        <taxon>Pentapetalae</taxon>
        <taxon>rosids</taxon>
        <taxon>malvids</taxon>
        <taxon>Malvales</taxon>
        <taxon>Malvaceae</taxon>
        <taxon>Malvoideae</taxon>
        <taxon>Gossypium</taxon>
    </lineage>
</organism>
<protein>
    <submittedName>
        <fullName evidence="2">Uncharacterized protein</fullName>
    </submittedName>
</protein>
<keyword evidence="1" id="KW-0812">Transmembrane</keyword>
<feature type="transmembrane region" description="Helical" evidence="1">
    <location>
        <begin position="20"/>
        <end position="37"/>
    </location>
</feature>
<dbReference type="EMBL" id="CM017709">
    <property type="protein sequence ID" value="TYG52878.1"/>
    <property type="molecule type" value="Genomic_DNA"/>
</dbReference>
<evidence type="ECO:0000313" key="3">
    <source>
        <dbReference type="Proteomes" id="UP000323506"/>
    </source>
</evidence>
<keyword evidence="3" id="KW-1185">Reference proteome</keyword>
<dbReference type="Proteomes" id="UP000323506">
    <property type="component" value="Chromosome D09"/>
</dbReference>
<dbReference type="AlphaFoldDB" id="A0A5D2B8L3"/>
<keyword evidence="1" id="KW-1133">Transmembrane helix</keyword>
<reference evidence="2 3" key="1">
    <citation type="submission" date="2019-06" db="EMBL/GenBank/DDBJ databases">
        <title>WGS assembly of Gossypium darwinii.</title>
        <authorList>
            <person name="Chen Z.J."/>
            <person name="Sreedasyam A."/>
            <person name="Ando A."/>
            <person name="Song Q."/>
            <person name="De L."/>
            <person name="Hulse-Kemp A."/>
            <person name="Ding M."/>
            <person name="Ye W."/>
            <person name="Kirkbride R."/>
            <person name="Jenkins J."/>
            <person name="Plott C."/>
            <person name="Lovell J."/>
            <person name="Lin Y.-M."/>
            <person name="Vaughn R."/>
            <person name="Liu B."/>
            <person name="Li W."/>
            <person name="Simpson S."/>
            <person name="Scheffler B."/>
            <person name="Saski C."/>
            <person name="Grover C."/>
            <person name="Hu G."/>
            <person name="Conover J."/>
            <person name="Carlson J."/>
            <person name="Shu S."/>
            <person name="Boston L."/>
            <person name="Williams M."/>
            <person name="Peterson D."/>
            <person name="Mcgee K."/>
            <person name="Jones D."/>
            <person name="Wendel J."/>
            <person name="Stelly D."/>
            <person name="Grimwood J."/>
            <person name="Schmutz J."/>
        </authorList>
    </citation>
    <scope>NUCLEOTIDE SEQUENCE [LARGE SCALE GENOMIC DNA]</scope>
    <source>
        <strain evidence="2">1808015.09</strain>
    </source>
</reference>
<accession>A0A5D2B8L3</accession>
<proteinExistence type="predicted"/>
<gene>
    <name evidence="2" type="ORF">ES288_D09G063500v1</name>
</gene>
<name>A0A5D2B8L3_GOSDA</name>
<keyword evidence="1" id="KW-0472">Membrane</keyword>
<sequence>MVFDPDLLSDDDGEGPYLIARYLPSLSQAFFGSYICIRQRTRKIESKNKNKNKIENPH</sequence>